<dbReference type="PANTHER" id="PTHR10625:SF10">
    <property type="entry name" value="HISTONE DEACETYLASE HDAC1"/>
    <property type="match status" value="1"/>
</dbReference>
<dbReference type="AlphaFoldDB" id="A0A0J5V9A2"/>
<dbReference type="GO" id="GO:0045150">
    <property type="term" value="P:acetoin catabolic process"/>
    <property type="evidence" value="ECO:0007669"/>
    <property type="project" value="UniProtKB-UniPathway"/>
</dbReference>
<accession>A0A0J5V9A2</accession>
<dbReference type="InterPro" id="IPR037138">
    <property type="entry name" value="His_deacetylse_dom_sf"/>
</dbReference>
<evidence type="ECO:0000256" key="1">
    <source>
        <dbReference type="ARBA" id="ARBA00005101"/>
    </source>
</evidence>
<evidence type="ECO:0000259" key="5">
    <source>
        <dbReference type="Pfam" id="PF00850"/>
    </source>
</evidence>
<feature type="domain" description="Histone deacetylase" evidence="5">
    <location>
        <begin position="30"/>
        <end position="325"/>
    </location>
</feature>
<sequence length="401" mass="44757">MAEHAGNAIMKDSVFIYSDDLLGYRFSDNHPFNQMRLTLTLDLLRESGAIEEDEIVKPRAATVEELQLNHDAAYVQAIKKAGKGELPPEQAESYGIGTEDTPIFPGMHEASSFLVGGTLEAVDQVMSGKAKHALHLGGGLHHGFKGKASGFCIYNDSSVAIRYLQEKYKARVLYVDTDAHHGDGVQWSFYDDPDVCTLSLHETGRYLFPGTGNVNERGHGKGYGYSFNIPLDAFTEDESFLDAYESAIREVAEFFKPDVILTQNGADAHYYDPLTHLSTTMKTYREIPRIAHELAHTYCDGRWIAVGGGGYDIWRVVPRAWSFIWLEMTGRTVGGSLPSTWYDRWKTKSGITLPRDWMDPPGIYTPIPRKAEITEKNKQNVDKALYPIRQQLGKGAGHETG</sequence>
<organism evidence="6 7">
    <name type="scientific">Rossellomorea marisflavi</name>
    <dbReference type="NCBI Taxonomy" id="189381"/>
    <lineage>
        <taxon>Bacteria</taxon>
        <taxon>Bacillati</taxon>
        <taxon>Bacillota</taxon>
        <taxon>Bacilli</taxon>
        <taxon>Bacillales</taxon>
        <taxon>Bacillaceae</taxon>
        <taxon>Rossellomorea</taxon>
    </lineage>
</organism>
<dbReference type="CDD" id="cd09994">
    <property type="entry name" value="HDAC_AcuC_like"/>
    <property type="match status" value="1"/>
</dbReference>
<comment type="pathway">
    <text evidence="1">Ketone degradation; acetoin degradation.</text>
</comment>
<dbReference type="Pfam" id="PF00850">
    <property type="entry name" value="Hist_deacetyl"/>
    <property type="match status" value="1"/>
</dbReference>
<comment type="similarity">
    <text evidence="2">Belongs to the histone deacetylase family.</text>
</comment>
<gene>
    <name evidence="6" type="ORF">AV649_13665</name>
</gene>
<evidence type="ECO:0000313" key="6">
    <source>
        <dbReference type="EMBL" id="KZE51854.1"/>
    </source>
</evidence>
<dbReference type="InterPro" id="IPR023801">
    <property type="entry name" value="His_deacetylse_dom"/>
</dbReference>
<evidence type="ECO:0000256" key="4">
    <source>
        <dbReference type="ARBA" id="ARBA00022627"/>
    </source>
</evidence>
<dbReference type="GO" id="GO:0040029">
    <property type="term" value="P:epigenetic regulation of gene expression"/>
    <property type="evidence" value="ECO:0007669"/>
    <property type="project" value="TreeGrafter"/>
</dbReference>
<name>A0A0J5V9A2_9BACI</name>
<dbReference type="UniPathway" id="UPA00040"/>
<dbReference type="EMBL" id="LQQY01000006">
    <property type="protein sequence ID" value="KZE51854.1"/>
    <property type="molecule type" value="Genomic_DNA"/>
</dbReference>
<protein>
    <recommendedName>
        <fullName evidence="3">Acetoin utilization protein AcuC</fullName>
    </recommendedName>
</protein>
<dbReference type="InterPro" id="IPR000286">
    <property type="entry name" value="HDACs"/>
</dbReference>
<dbReference type="PATRIC" id="fig|189381.10.peg.3438"/>
<comment type="caution">
    <text evidence="6">The sequence shown here is derived from an EMBL/GenBank/DDBJ whole genome shotgun (WGS) entry which is preliminary data.</text>
</comment>
<dbReference type="InterPro" id="IPR023696">
    <property type="entry name" value="Ureohydrolase_dom_sf"/>
</dbReference>
<dbReference type="PANTHER" id="PTHR10625">
    <property type="entry name" value="HISTONE DEACETYLASE HDAC1-RELATED"/>
    <property type="match status" value="1"/>
</dbReference>
<evidence type="ECO:0000313" key="7">
    <source>
        <dbReference type="Proteomes" id="UP000076510"/>
    </source>
</evidence>
<dbReference type="GO" id="GO:0004407">
    <property type="term" value="F:histone deacetylase activity"/>
    <property type="evidence" value="ECO:0007669"/>
    <property type="project" value="TreeGrafter"/>
</dbReference>
<dbReference type="Proteomes" id="UP000076510">
    <property type="component" value="Unassembled WGS sequence"/>
</dbReference>
<keyword evidence="4" id="KW-0006">Acetoin catabolism</keyword>
<proteinExistence type="inferred from homology"/>
<dbReference type="SUPFAM" id="SSF52768">
    <property type="entry name" value="Arginase/deacetylase"/>
    <property type="match status" value="1"/>
</dbReference>
<dbReference type="InterPro" id="IPR003085">
    <property type="entry name" value="AcuC"/>
</dbReference>
<evidence type="ECO:0000256" key="3">
    <source>
        <dbReference type="ARBA" id="ARBA00020218"/>
    </source>
</evidence>
<evidence type="ECO:0000256" key="2">
    <source>
        <dbReference type="ARBA" id="ARBA00005947"/>
    </source>
</evidence>
<dbReference type="PRINTS" id="PR01270">
    <property type="entry name" value="HDASUPER"/>
</dbReference>
<dbReference type="Gene3D" id="3.40.800.20">
    <property type="entry name" value="Histone deacetylase domain"/>
    <property type="match status" value="1"/>
</dbReference>
<dbReference type="PRINTS" id="PR01272">
    <property type="entry name" value="ACUCPROTEIN"/>
</dbReference>
<reference evidence="7" key="1">
    <citation type="submission" date="2016-01" db="EMBL/GenBank/DDBJ databases">
        <title>Whole genome sequencing of Bhargavaea cecembensis T14.</title>
        <authorList>
            <person name="Hong K.W."/>
        </authorList>
    </citation>
    <scope>NUCLEOTIDE SEQUENCE [LARGE SCALE GENOMIC DNA]</scope>
    <source>
        <strain evidence="7">M19</strain>
    </source>
</reference>